<evidence type="ECO:0000313" key="4">
    <source>
        <dbReference type="Proteomes" id="UP000033097"/>
    </source>
</evidence>
<dbReference type="STRING" id="213585.MSMAS_3095"/>
<dbReference type="InterPro" id="IPR029063">
    <property type="entry name" value="SAM-dependent_MTases_sf"/>
</dbReference>
<accession>A0A0E3LV27</accession>
<dbReference type="SUPFAM" id="SSF53335">
    <property type="entry name" value="S-adenosyl-L-methionine-dependent methyltransferases"/>
    <property type="match status" value="1"/>
</dbReference>
<evidence type="ECO:0000313" key="3">
    <source>
        <dbReference type="EMBL" id="AKB66291.1"/>
    </source>
</evidence>
<name>A0A0E3LV27_METMZ</name>
<dbReference type="PANTHER" id="PTHR43861">
    <property type="entry name" value="TRANS-ACONITATE 2-METHYLTRANSFERASE-RELATED"/>
    <property type="match status" value="1"/>
</dbReference>
<gene>
    <name evidence="3" type="ORF">MSMAS_3095</name>
</gene>
<reference evidence="3 4" key="1">
    <citation type="submission" date="2014-07" db="EMBL/GenBank/DDBJ databases">
        <title>Methanogenic archaea and the global carbon cycle.</title>
        <authorList>
            <person name="Henriksen J.R."/>
            <person name="Luke J."/>
            <person name="Reinhart S."/>
            <person name="Benedict M.N."/>
            <person name="Youngblut N.D."/>
            <person name="Metcalf M.E."/>
            <person name="Whitaker R.J."/>
            <person name="Metcalf W.W."/>
        </authorList>
    </citation>
    <scope>NUCLEOTIDE SEQUENCE [LARGE SCALE GENOMIC DNA]</scope>
    <source>
        <strain evidence="3 4">S-6</strain>
    </source>
</reference>
<dbReference type="CDD" id="cd02440">
    <property type="entry name" value="AdoMet_MTases"/>
    <property type="match status" value="1"/>
</dbReference>
<sequence length="299" mass="34260">MGKITERTDNSKLADFRVHNRGIEKAILGGMRGMAMGHEKKVSGIYEKNRSGGYEQNISEGYEKNVLRPKNVWEEFFADKRSGGHRSSAEEFLSMEAREKLFHLNGGKTILDFGCGAGELLVYYAPEYEKTIGVDFSPSMLEEAGKRIRERNCKNTILILADDKTVWDRLDSPLDRITAAGVFQYLTYQEIDDFIFNASTYLNKDGKIVLFDMLDPRLYPLWKIGLFSQDNSCKKIISKAICGVRNTISSSLKRRPRDILGYSHYPGKIKKIANKNGFEMICVQSMYYEYKYHAIIFRS</sequence>
<dbReference type="Pfam" id="PF13649">
    <property type="entry name" value="Methyltransf_25"/>
    <property type="match status" value="1"/>
</dbReference>
<dbReference type="KEGG" id="mmj:MSMAS_3095"/>
<dbReference type="InterPro" id="IPR041698">
    <property type="entry name" value="Methyltransf_25"/>
</dbReference>
<evidence type="ECO:0000259" key="2">
    <source>
        <dbReference type="Pfam" id="PF13649"/>
    </source>
</evidence>
<keyword evidence="1" id="KW-0808">Transferase</keyword>
<organism evidence="3 4">
    <name type="scientific">Methanosarcina mazei S-6</name>
    <dbReference type="NCBI Taxonomy" id="213585"/>
    <lineage>
        <taxon>Archaea</taxon>
        <taxon>Methanobacteriati</taxon>
        <taxon>Methanobacteriota</taxon>
        <taxon>Stenosarchaea group</taxon>
        <taxon>Methanomicrobia</taxon>
        <taxon>Methanosarcinales</taxon>
        <taxon>Methanosarcinaceae</taxon>
        <taxon>Methanosarcina</taxon>
    </lineage>
</organism>
<protein>
    <recommendedName>
        <fullName evidence="2">Methyltransferase domain-containing protein</fullName>
    </recommendedName>
</protein>
<dbReference type="AlphaFoldDB" id="A0A0E3LV27"/>
<feature type="domain" description="Methyltransferase" evidence="2">
    <location>
        <begin position="110"/>
        <end position="206"/>
    </location>
</feature>
<dbReference type="PATRIC" id="fig|213585.10.peg.3877"/>
<dbReference type="Gene3D" id="3.40.50.150">
    <property type="entry name" value="Vaccinia Virus protein VP39"/>
    <property type="match status" value="1"/>
</dbReference>
<proteinExistence type="predicted"/>
<dbReference type="HOGENOM" id="CLU_091230_0_0_2"/>
<evidence type="ECO:0000256" key="1">
    <source>
        <dbReference type="ARBA" id="ARBA00022679"/>
    </source>
</evidence>
<dbReference type="GO" id="GO:0016740">
    <property type="term" value="F:transferase activity"/>
    <property type="evidence" value="ECO:0007669"/>
    <property type="project" value="UniProtKB-KW"/>
</dbReference>
<dbReference type="Proteomes" id="UP000033097">
    <property type="component" value="Chromosome"/>
</dbReference>
<dbReference type="EMBL" id="CP009512">
    <property type="protein sequence ID" value="AKB66291.1"/>
    <property type="molecule type" value="Genomic_DNA"/>
</dbReference>